<reference evidence="2" key="2">
    <citation type="submission" date="2015-09" db="EMBL/GenBank/DDBJ databases">
        <title>Functional analysis of a bacitracin resistant determinant located on ICECp1, a novel Tn916-like element from a conjugative plasmid in Clostridium perfringens.</title>
        <authorList>
            <person name="Han X."/>
            <person name="Du X.-D."/>
            <person name="Southey L."/>
            <person name="Bulach D.M."/>
            <person name="Seemann T."/>
            <person name="Yan X.-X."/>
            <person name="Bannam T.L."/>
            <person name="Rood J.I."/>
        </authorList>
    </citation>
    <scope>NUCLEOTIDE SEQUENCE [LARGE SCALE GENOMIC DNA]</scope>
    <source>
        <strain evidence="2">JIR12708</strain>
        <plasmid evidence="2">pJIR4150</plasmid>
    </source>
</reference>
<evidence type="ECO:0000313" key="2">
    <source>
        <dbReference type="EMBL" id="CRG98294.1"/>
    </source>
</evidence>
<sequence length="164" mass="18492">MLYKTHLSTSLNVAIPALYLSNELSILTLTVVGLGSLLPDLDTPNSFIGRRLKIISYPLSTIFKHRGVLHSIMPVILIFILGIFLKSLFIKSISLGYLLHLLGDTFSESGIKWFLPFYNKDIKMPLGILRYRTGGLKEYVILGVSIVILMLEIQKFHLINLFSI</sequence>
<keyword evidence="1" id="KW-0812">Transmembrane</keyword>
<proteinExistence type="predicted"/>
<keyword evidence="2" id="KW-0614">Plasmid</keyword>
<accession>A0A0K2Y5R1</accession>
<evidence type="ECO:0000313" key="4">
    <source>
        <dbReference type="EMBL" id="MBO3418141.1"/>
    </source>
</evidence>
<dbReference type="Proteomes" id="UP000668358">
    <property type="component" value="Unassembled WGS sequence"/>
</dbReference>
<evidence type="ECO:0000256" key="1">
    <source>
        <dbReference type="SAM" id="Phobius"/>
    </source>
</evidence>
<feature type="transmembrane region" description="Helical" evidence="1">
    <location>
        <begin position="67"/>
        <end position="85"/>
    </location>
</feature>
<keyword evidence="1" id="KW-0472">Membrane</keyword>
<organism evidence="2">
    <name type="scientific">Clostridium perfringens</name>
    <dbReference type="NCBI Taxonomy" id="1502"/>
    <lineage>
        <taxon>Bacteria</taxon>
        <taxon>Bacillati</taxon>
        <taxon>Bacillota</taxon>
        <taxon>Clostridia</taxon>
        <taxon>Eubacteriales</taxon>
        <taxon>Clostridiaceae</taxon>
        <taxon>Clostridium</taxon>
    </lineage>
</organism>
<name>A0A0K2Y5R1_CLOPF</name>
<keyword evidence="1" id="KW-1133">Transmembrane helix</keyword>
<reference evidence="2" key="1">
    <citation type="submission" date="2015-03" db="EMBL/GenBank/DDBJ databases">
        <authorList>
            <person name="Murphy D."/>
        </authorList>
    </citation>
    <scope>NUCLEOTIDE SEQUENCE</scope>
    <source>
        <strain evidence="2">JIR12708</strain>
        <plasmid evidence="2">pJIR4150</plasmid>
    </source>
</reference>
<dbReference type="RefSeq" id="WP_110003790.1">
    <property type="nucleotide sequence ID" value="NZ_CATNZR010000093.1"/>
</dbReference>
<reference evidence="3" key="4">
    <citation type="submission" date="2020-07" db="EMBL/GenBank/DDBJ databases">
        <authorList>
            <consortium name="NCBI Pathogen Detection Project"/>
        </authorList>
    </citation>
    <scope>NUCLEOTIDE SEQUENCE</scope>
    <source>
        <strain evidence="3">C25</strain>
    </source>
</reference>
<dbReference type="PANTHER" id="PTHR35531">
    <property type="entry name" value="INNER MEMBRANE PROTEIN YBCI-RELATED"/>
    <property type="match status" value="1"/>
</dbReference>
<dbReference type="EMBL" id="JAENRE010000031">
    <property type="protein sequence ID" value="MBO3418141.1"/>
    <property type="molecule type" value="Genomic_DNA"/>
</dbReference>
<dbReference type="EMBL" id="LN835295">
    <property type="protein sequence ID" value="CRG98294.1"/>
    <property type="molecule type" value="Genomic_DNA"/>
</dbReference>
<feature type="transmembrane region" description="Helical" evidence="1">
    <location>
        <begin position="139"/>
        <end position="159"/>
    </location>
</feature>
<reference evidence="4 5" key="5">
    <citation type="submission" date="2020-12" db="EMBL/GenBank/DDBJ databases">
        <title>Comparative genomics of Clostridium perfringens reveals patterns of host-associated phylogenetic clades and virulence factors.</title>
        <authorList>
            <person name="Smith A.H."/>
            <person name="Geier R."/>
        </authorList>
    </citation>
    <scope>NUCLEOTIDE SEQUENCE [LARGE SCALE GENOMIC DNA]</scope>
    <source>
        <strain evidence="4 5">CHD15829P</strain>
    </source>
</reference>
<dbReference type="AlphaFoldDB" id="A0A0K2Y5R1"/>
<dbReference type="Pfam" id="PF04307">
    <property type="entry name" value="YdjM"/>
    <property type="match status" value="1"/>
</dbReference>
<geneLocation type="plasmid" evidence="2">
    <name>pJIR4150</name>
</geneLocation>
<gene>
    <name evidence="2" type="primary">tcpI</name>
    <name evidence="3" type="ORF">I9063_003302</name>
    <name evidence="4" type="ORF">JJB78_17020</name>
</gene>
<keyword evidence="2" id="KW-0378">Hydrolase</keyword>
<dbReference type="EMBL" id="DACTBT010000055">
    <property type="protein sequence ID" value="HAT4299878.1"/>
    <property type="molecule type" value="Genomic_DNA"/>
</dbReference>
<protein>
    <submittedName>
        <fullName evidence="2 3">Metal-dependent hydrolase</fullName>
    </submittedName>
</protein>
<evidence type="ECO:0000313" key="3">
    <source>
        <dbReference type="EMBL" id="HAT4299878.1"/>
    </source>
</evidence>
<reference evidence="3" key="3">
    <citation type="journal article" date="2018" name="Genome Biol.">
        <title>SKESA: strategic k-mer extension for scrupulous assemblies.</title>
        <authorList>
            <person name="Souvorov A."/>
            <person name="Agarwala R."/>
            <person name="Lipman D.J."/>
        </authorList>
    </citation>
    <scope>NUCLEOTIDE SEQUENCE</scope>
    <source>
        <strain evidence="3">C25</strain>
    </source>
</reference>
<dbReference type="Proteomes" id="UP000855421">
    <property type="component" value="Unassembled WGS sequence"/>
</dbReference>
<dbReference type="PANTHER" id="PTHR35531:SF1">
    <property type="entry name" value="INNER MEMBRANE PROTEIN YBCI-RELATED"/>
    <property type="match status" value="1"/>
</dbReference>
<dbReference type="InterPro" id="IPR007404">
    <property type="entry name" value="YdjM-like"/>
</dbReference>
<evidence type="ECO:0000313" key="5">
    <source>
        <dbReference type="Proteomes" id="UP000668358"/>
    </source>
</evidence>
<dbReference type="GO" id="GO:0016787">
    <property type="term" value="F:hydrolase activity"/>
    <property type="evidence" value="ECO:0007669"/>
    <property type="project" value="UniProtKB-KW"/>
</dbReference>